<accession>A0AAD6Z608</accession>
<name>A0AAD6Z608_9AGAR</name>
<feature type="region of interest" description="Disordered" evidence="1">
    <location>
        <begin position="68"/>
        <end position="122"/>
    </location>
</feature>
<evidence type="ECO:0000313" key="2">
    <source>
        <dbReference type="EMBL" id="KAJ7309332.1"/>
    </source>
</evidence>
<keyword evidence="3" id="KW-1185">Reference proteome</keyword>
<organism evidence="2 3">
    <name type="scientific">Mycena albidolilacea</name>
    <dbReference type="NCBI Taxonomy" id="1033008"/>
    <lineage>
        <taxon>Eukaryota</taxon>
        <taxon>Fungi</taxon>
        <taxon>Dikarya</taxon>
        <taxon>Basidiomycota</taxon>
        <taxon>Agaricomycotina</taxon>
        <taxon>Agaricomycetes</taxon>
        <taxon>Agaricomycetidae</taxon>
        <taxon>Agaricales</taxon>
        <taxon>Marasmiineae</taxon>
        <taxon>Mycenaceae</taxon>
        <taxon>Mycena</taxon>
    </lineage>
</organism>
<protein>
    <submittedName>
        <fullName evidence="2">Uncharacterized protein</fullName>
    </submittedName>
</protein>
<dbReference type="AlphaFoldDB" id="A0AAD6Z608"/>
<evidence type="ECO:0000313" key="3">
    <source>
        <dbReference type="Proteomes" id="UP001218218"/>
    </source>
</evidence>
<evidence type="ECO:0000256" key="1">
    <source>
        <dbReference type="SAM" id="MobiDB-lite"/>
    </source>
</evidence>
<dbReference type="Proteomes" id="UP001218218">
    <property type="component" value="Unassembled WGS sequence"/>
</dbReference>
<dbReference type="EMBL" id="JARIHO010000082">
    <property type="protein sequence ID" value="KAJ7309332.1"/>
    <property type="molecule type" value="Genomic_DNA"/>
</dbReference>
<comment type="caution">
    <text evidence="2">The sequence shown here is derived from an EMBL/GenBank/DDBJ whole genome shotgun (WGS) entry which is preliminary data.</text>
</comment>
<gene>
    <name evidence="2" type="ORF">DFH08DRAFT_823500</name>
</gene>
<proteinExistence type="predicted"/>
<reference evidence="2" key="1">
    <citation type="submission" date="2023-03" db="EMBL/GenBank/DDBJ databases">
        <title>Massive genome expansion in bonnet fungi (Mycena s.s.) driven by repeated elements and novel gene families across ecological guilds.</title>
        <authorList>
            <consortium name="Lawrence Berkeley National Laboratory"/>
            <person name="Harder C.B."/>
            <person name="Miyauchi S."/>
            <person name="Viragh M."/>
            <person name="Kuo A."/>
            <person name="Thoen E."/>
            <person name="Andreopoulos B."/>
            <person name="Lu D."/>
            <person name="Skrede I."/>
            <person name="Drula E."/>
            <person name="Henrissat B."/>
            <person name="Morin E."/>
            <person name="Kohler A."/>
            <person name="Barry K."/>
            <person name="LaButti K."/>
            <person name="Morin E."/>
            <person name="Salamov A."/>
            <person name="Lipzen A."/>
            <person name="Mereny Z."/>
            <person name="Hegedus B."/>
            <person name="Baldrian P."/>
            <person name="Stursova M."/>
            <person name="Weitz H."/>
            <person name="Taylor A."/>
            <person name="Grigoriev I.V."/>
            <person name="Nagy L.G."/>
            <person name="Martin F."/>
            <person name="Kauserud H."/>
        </authorList>
    </citation>
    <scope>NUCLEOTIDE SEQUENCE</scope>
    <source>
        <strain evidence="2">CBHHK002</strain>
    </source>
</reference>
<feature type="compositionally biased region" description="Polar residues" evidence="1">
    <location>
        <begin position="89"/>
        <end position="104"/>
    </location>
</feature>
<sequence>MDRSHNTFLGTGIISLKVATRNYTVVVDYKSMPGTKSWLPLLLPLCDTDYMPRKKEESKAQNLGDFALKCNGDKVQQSDKDPPSKHSRNASPNRSCIDSNNQPNADPDASIPLILSEGHGFR</sequence>